<evidence type="ECO:0000313" key="2">
    <source>
        <dbReference type="Proteomes" id="UP000710440"/>
    </source>
</evidence>
<dbReference type="Proteomes" id="UP000710440">
    <property type="component" value="Unassembled WGS sequence"/>
</dbReference>
<comment type="caution">
    <text evidence="1">The sequence shown here is derived from an EMBL/GenBank/DDBJ whole genome shotgun (WGS) entry which is preliminary data.</text>
</comment>
<dbReference type="GeneID" id="66934996"/>
<organism evidence="1 2">
    <name type="scientific">Aspergillus viridinutans</name>
    <dbReference type="NCBI Taxonomy" id="75553"/>
    <lineage>
        <taxon>Eukaryota</taxon>
        <taxon>Fungi</taxon>
        <taxon>Dikarya</taxon>
        <taxon>Ascomycota</taxon>
        <taxon>Pezizomycotina</taxon>
        <taxon>Eurotiomycetes</taxon>
        <taxon>Eurotiomycetidae</taxon>
        <taxon>Eurotiales</taxon>
        <taxon>Aspergillaceae</taxon>
        <taxon>Aspergillus</taxon>
        <taxon>Aspergillus subgen. Fumigati</taxon>
    </lineage>
</organism>
<gene>
    <name evidence="1" type="ORF">Aspvir_007014</name>
</gene>
<dbReference type="OrthoDB" id="515692at2759"/>
<sequence>MQLFLTNKQVYLEAANVFYTHSIFHASIELGEKDWQTIYKWLMMIGPHNRKNLGRIEIRYCCLEWAPILEDGRPGERWVTDLRDLDLYQPLDWEDLSPTGGWVEYISPTIEKIFKLLGDCRNVVVTINCCANELGDRLLCPELYVAEQGTGYPNSRWFDMSPRTWFKLYISGNDQPDIDFDGDLYGEYDFFGPPDTSVIPDLVELYRTRYGRDSISVLWKGEIMIWAKAERSWRINIVERSGWDILQSECRPLRSCPSTVTAELVTMQLKRRSKNLQELAAQSTGDLEADIDLCMRCSGDAD</sequence>
<accession>A0A9P3C2T7</accession>
<evidence type="ECO:0000313" key="1">
    <source>
        <dbReference type="EMBL" id="GIK02949.1"/>
    </source>
</evidence>
<proteinExistence type="predicted"/>
<dbReference type="AlphaFoldDB" id="A0A9P3C2T7"/>
<protein>
    <submittedName>
        <fullName evidence="1">Uncharacterized protein</fullName>
    </submittedName>
</protein>
<name>A0A9P3C2T7_ASPVI</name>
<dbReference type="EMBL" id="BOPL01000005">
    <property type="protein sequence ID" value="GIK02949.1"/>
    <property type="molecule type" value="Genomic_DNA"/>
</dbReference>
<keyword evidence="2" id="KW-1185">Reference proteome</keyword>
<dbReference type="RefSeq" id="XP_043126135.1">
    <property type="nucleotide sequence ID" value="XM_043270200.1"/>
</dbReference>
<reference evidence="1 2" key="1">
    <citation type="submission" date="2021-02" db="EMBL/GenBank/DDBJ databases">
        <title>Pan-genome distribution and transcriptional activeness of fungal secondary metabolism genes in Aspergillus section Fumigati.</title>
        <authorList>
            <person name="Takahashi H."/>
            <person name="Umemura M."/>
            <person name="Ninomiya A."/>
            <person name="Kusuya Y."/>
            <person name="Urayama S."/>
            <person name="Shimizu M."/>
            <person name="Watanabe A."/>
            <person name="Kamei K."/>
            <person name="Yaguchi T."/>
            <person name="Hagiwara D."/>
        </authorList>
    </citation>
    <scope>NUCLEOTIDE SEQUENCE [LARGE SCALE GENOMIC DNA]</scope>
    <source>
        <strain evidence="1 2">IFM 47045</strain>
    </source>
</reference>